<evidence type="ECO:0000259" key="2">
    <source>
        <dbReference type="SMART" id="SM00382"/>
    </source>
</evidence>
<accession>A0A0S4QF23</accession>
<dbReference type="InterPro" id="IPR050764">
    <property type="entry name" value="CbbQ/NirQ/NorQ/GpvN"/>
</dbReference>
<sequence length="327" mass="35434">MPDPIRQRAAVTPSEVAWFADRCNRIVENVERVIRGKTEVIRLAVTCLAAEGHLLIEDVPGVGKTSLAKALAGSLDGGTSRRIQCTPDLLPTDITGVSIWNEQTSGFEFRRGAVFGNVVLADEINRASPKTQSALLEVMEERQVTVDGATHPVPRPFLVIATQNPVEHGGTYDLPEAQIDRFMARLTMGYPDYGPEAEMILNRAAGHSVVDLAPVVPAAEIHQMTDLVHRVHLAQPVVHYILDIVVATRTHPEVRLGVSPRGALTLAVAAQAHAAARGSWFVTPDHVKDLVLPVLAHRVLLRPEAELAGTTPERLLRAIVASARVPD</sequence>
<dbReference type="InterPro" id="IPR027417">
    <property type="entry name" value="P-loop_NTPase"/>
</dbReference>
<dbReference type="PANTHER" id="PTHR42759:SF5">
    <property type="entry name" value="METHANOL DEHYDROGENASE REGULATOR"/>
    <property type="match status" value="1"/>
</dbReference>
<comment type="similarity">
    <text evidence="1">Belongs to the CbbQ/NirQ/NorQ/GpvN family.</text>
</comment>
<dbReference type="PANTHER" id="PTHR42759">
    <property type="entry name" value="MOXR FAMILY PROTEIN"/>
    <property type="match status" value="1"/>
</dbReference>
<dbReference type="AlphaFoldDB" id="A0A0S4QF23"/>
<keyword evidence="4" id="KW-1185">Reference proteome</keyword>
<dbReference type="Pfam" id="PF07726">
    <property type="entry name" value="AAA_3"/>
    <property type="match status" value="1"/>
</dbReference>
<evidence type="ECO:0000256" key="1">
    <source>
        <dbReference type="ARBA" id="ARBA00009417"/>
    </source>
</evidence>
<dbReference type="PRINTS" id="PR00300">
    <property type="entry name" value="CLPPROTEASEA"/>
</dbReference>
<dbReference type="SMART" id="SM00382">
    <property type="entry name" value="AAA"/>
    <property type="match status" value="1"/>
</dbReference>
<dbReference type="Gene3D" id="3.40.50.300">
    <property type="entry name" value="P-loop containing nucleotide triphosphate hydrolases"/>
    <property type="match status" value="1"/>
</dbReference>
<organism evidence="3 4">
    <name type="scientific">Parafrankia irregularis</name>
    <dbReference type="NCBI Taxonomy" id="795642"/>
    <lineage>
        <taxon>Bacteria</taxon>
        <taxon>Bacillati</taxon>
        <taxon>Actinomycetota</taxon>
        <taxon>Actinomycetes</taxon>
        <taxon>Frankiales</taxon>
        <taxon>Frankiaceae</taxon>
        <taxon>Parafrankia</taxon>
    </lineage>
</organism>
<dbReference type="Gene3D" id="1.10.8.80">
    <property type="entry name" value="Magnesium chelatase subunit I, C-Terminal domain"/>
    <property type="match status" value="1"/>
</dbReference>
<evidence type="ECO:0000313" key="4">
    <source>
        <dbReference type="Proteomes" id="UP000198802"/>
    </source>
</evidence>
<dbReference type="RefSeq" id="WP_091270863.1">
    <property type="nucleotide sequence ID" value="NZ_FAOZ01000001.1"/>
</dbReference>
<dbReference type="InterPro" id="IPR003593">
    <property type="entry name" value="AAA+_ATPase"/>
</dbReference>
<dbReference type="Pfam" id="PF17863">
    <property type="entry name" value="AAA_lid_2"/>
    <property type="match status" value="1"/>
</dbReference>
<dbReference type="PIRSF" id="PIRSF002849">
    <property type="entry name" value="AAA_ATPase_chaperone_MoxR_prd"/>
    <property type="match status" value="1"/>
</dbReference>
<reference evidence="4" key="1">
    <citation type="submission" date="2015-11" db="EMBL/GenBank/DDBJ databases">
        <authorList>
            <person name="Varghese N."/>
        </authorList>
    </citation>
    <scope>NUCLEOTIDE SEQUENCE [LARGE SCALE GENOMIC DNA]</scope>
    <source>
        <strain evidence="4">DSM 45899</strain>
    </source>
</reference>
<dbReference type="InterPro" id="IPR011703">
    <property type="entry name" value="ATPase_AAA-3"/>
</dbReference>
<proteinExistence type="inferred from homology"/>
<dbReference type="InterPro" id="IPR001270">
    <property type="entry name" value="ClpA/B"/>
</dbReference>
<dbReference type="GO" id="GO:0016887">
    <property type="term" value="F:ATP hydrolysis activity"/>
    <property type="evidence" value="ECO:0007669"/>
    <property type="project" value="InterPro"/>
</dbReference>
<evidence type="ECO:0000313" key="3">
    <source>
        <dbReference type="EMBL" id="CUU53886.1"/>
    </source>
</evidence>
<dbReference type="GO" id="GO:0005524">
    <property type="term" value="F:ATP binding"/>
    <property type="evidence" value="ECO:0007669"/>
    <property type="project" value="InterPro"/>
</dbReference>
<name>A0A0S4QF23_9ACTN</name>
<dbReference type="EMBL" id="FAOZ01000001">
    <property type="protein sequence ID" value="CUU53886.1"/>
    <property type="molecule type" value="Genomic_DNA"/>
</dbReference>
<gene>
    <name evidence="3" type="ORF">Ga0074812_101384</name>
</gene>
<feature type="domain" description="AAA+ ATPase" evidence="2">
    <location>
        <begin position="50"/>
        <end position="192"/>
    </location>
</feature>
<dbReference type="SUPFAM" id="SSF52540">
    <property type="entry name" value="P-loop containing nucleoside triphosphate hydrolases"/>
    <property type="match status" value="1"/>
</dbReference>
<dbReference type="CDD" id="cd00009">
    <property type="entry name" value="AAA"/>
    <property type="match status" value="1"/>
</dbReference>
<protein>
    <submittedName>
        <fullName evidence="3">MoxR-like ATPase</fullName>
    </submittedName>
</protein>
<dbReference type="InterPro" id="IPR041628">
    <property type="entry name" value="ChlI/MoxR_AAA_lid"/>
</dbReference>
<dbReference type="Proteomes" id="UP000198802">
    <property type="component" value="Unassembled WGS sequence"/>
</dbReference>